<comment type="caution">
    <text evidence="7">The sequence shown here is derived from an EMBL/GenBank/DDBJ whole genome shotgun (WGS) entry which is preliminary data.</text>
</comment>
<feature type="compositionally biased region" description="Polar residues" evidence="6">
    <location>
        <begin position="162"/>
        <end position="183"/>
    </location>
</feature>
<dbReference type="Proteomes" id="UP001632038">
    <property type="component" value="Unassembled WGS sequence"/>
</dbReference>
<organism evidence="7 8">
    <name type="scientific">Castilleja foliolosa</name>
    <dbReference type="NCBI Taxonomy" id="1961234"/>
    <lineage>
        <taxon>Eukaryota</taxon>
        <taxon>Viridiplantae</taxon>
        <taxon>Streptophyta</taxon>
        <taxon>Embryophyta</taxon>
        <taxon>Tracheophyta</taxon>
        <taxon>Spermatophyta</taxon>
        <taxon>Magnoliopsida</taxon>
        <taxon>eudicotyledons</taxon>
        <taxon>Gunneridae</taxon>
        <taxon>Pentapetalae</taxon>
        <taxon>asterids</taxon>
        <taxon>lamiids</taxon>
        <taxon>Lamiales</taxon>
        <taxon>Orobanchaceae</taxon>
        <taxon>Pedicularideae</taxon>
        <taxon>Castillejinae</taxon>
        <taxon>Castilleja</taxon>
    </lineage>
</organism>
<evidence type="ECO:0000256" key="4">
    <source>
        <dbReference type="ARBA" id="ARBA00022776"/>
    </source>
</evidence>
<proteinExistence type="predicted"/>
<evidence type="ECO:0000256" key="2">
    <source>
        <dbReference type="ARBA" id="ARBA00022618"/>
    </source>
</evidence>
<evidence type="ECO:0000256" key="5">
    <source>
        <dbReference type="ARBA" id="ARBA00023306"/>
    </source>
</evidence>
<keyword evidence="2" id="KW-0132">Cell division</keyword>
<feature type="region of interest" description="Disordered" evidence="6">
    <location>
        <begin position="152"/>
        <end position="183"/>
    </location>
</feature>
<evidence type="ECO:0000313" key="7">
    <source>
        <dbReference type="EMBL" id="KAL3653758.1"/>
    </source>
</evidence>
<evidence type="ECO:0000313" key="8">
    <source>
        <dbReference type="Proteomes" id="UP001632038"/>
    </source>
</evidence>
<keyword evidence="4" id="KW-0498">Mitosis</keyword>
<evidence type="ECO:0000256" key="3">
    <source>
        <dbReference type="ARBA" id="ARBA00022737"/>
    </source>
</evidence>
<accession>A0ABD3EH61</accession>
<dbReference type="GO" id="GO:0051301">
    <property type="term" value="P:cell division"/>
    <property type="evidence" value="ECO:0007669"/>
    <property type="project" value="UniProtKB-KW"/>
</dbReference>
<evidence type="ECO:0000256" key="6">
    <source>
        <dbReference type="SAM" id="MobiDB-lite"/>
    </source>
</evidence>
<name>A0ABD3EH61_9LAMI</name>
<keyword evidence="3" id="KW-0677">Repeat</keyword>
<reference evidence="8" key="1">
    <citation type="journal article" date="2024" name="IScience">
        <title>Strigolactones Initiate the Formation of Haustorium-like Structures in Castilleja.</title>
        <authorList>
            <person name="Buerger M."/>
            <person name="Peterson D."/>
            <person name="Chory J."/>
        </authorList>
    </citation>
    <scope>NUCLEOTIDE SEQUENCE [LARGE SCALE GENOMIC DNA]</scope>
</reference>
<keyword evidence="1" id="KW-0853">WD repeat</keyword>
<dbReference type="Gene3D" id="2.130.10.10">
    <property type="entry name" value="YVTN repeat-like/Quinoprotein amine dehydrogenase"/>
    <property type="match status" value="1"/>
</dbReference>
<dbReference type="InterPro" id="IPR033010">
    <property type="entry name" value="Cdc20/Fizzy"/>
</dbReference>
<dbReference type="EMBL" id="JAVIJP010000005">
    <property type="protein sequence ID" value="KAL3653758.1"/>
    <property type="molecule type" value="Genomic_DNA"/>
</dbReference>
<gene>
    <name evidence="7" type="ORF">CASFOL_003439</name>
</gene>
<dbReference type="InterPro" id="IPR015943">
    <property type="entry name" value="WD40/YVTN_repeat-like_dom_sf"/>
</dbReference>
<dbReference type="AlphaFoldDB" id="A0ABD3EH61"/>
<sequence>MHYEEGLGIITAGCYELPQFRLLAFLWGAHPNERNVVAYGEEQSRDLEKIVVLSDAISELPPVANDEKREKMAYEAPGTLSSKSISERLNVLDRFIPNRSAMDFDFAHYMLTEGKKCKENPVSSSPTREAYRKQLTGTFNMNRTQILAFKNKPPTPVEAIPSESSSLAHTSNPSNPVGTFPSSERTLDAPEILDGFYLNLLDWGSSDVLSIALGTGSTVYLWDASDGGTSELVTIDEESGPGTSVK</sequence>
<dbReference type="PANTHER" id="PTHR19918:SF8">
    <property type="entry name" value="FI02843P"/>
    <property type="match status" value="1"/>
</dbReference>
<dbReference type="PANTHER" id="PTHR19918">
    <property type="entry name" value="CELL DIVISION CYCLE 20 CDC20 FIZZY -RELATED"/>
    <property type="match status" value="1"/>
</dbReference>
<evidence type="ECO:0000256" key="1">
    <source>
        <dbReference type="ARBA" id="ARBA00022574"/>
    </source>
</evidence>
<protein>
    <submittedName>
        <fullName evidence="7">Uncharacterized protein</fullName>
    </submittedName>
</protein>
<keyword evidence="8" id="KW-1185">Reference proteome</keyword>
<keyword evidence="5" id="KW-0131">Cell cycle</keyword>